<dbReference type="EMBL" id="CM043800">
    <property type="protein sequence ID" value="KAI4810575.1"/>
    <property type="molecule type" value="Genomic_DNA"/>
</dbReference>
<comment type="caution">
    <text evidence="1">The sequence shown here is derived from an EMBL/GenBank/DDBJ whole genome shotgun (WGS) entry which is preliminary data.</text>
</comment>
<feature type="non-terminal residue" evidence="1">
    <location>
        <position position="103"/>
    </location>
</feature>
<feature type="non-terminal residue" evidence="1">
    <location>
        <position position="1"/>
    </location>
</feature>
<organism evidence="1 2">
    <name type="scientific">Chaenocephalus aceratus</name>
    <name type="common">Blackfin icefish</name>
    <name type="synonym">Chaenichthys aceratus</name>
    <dbReference type="NCBI Taxonomy" id="36190"/>
    <lineage>
        <taxon>Eukaryota</taxon>
        <taxon>Metazoa</taxon>
        <taxon>Chordata</taxon>
        <taxon>Craniata</taxon>
        <taxon>Vertebrata</taxon>
        <taxon>Euteleostomi</taxon>
        <taxon>Actinopterygii</taxon>
        <taxon>Neopterygii</taxon>
        <taxon>Teleostei</taxon>
        <taxon>Neoteleostei</taxon>
        <taxon>Acanthomorphata</taxon>
        <taxon>Eupercaria</taxon>
        <taxon>Perciformes</taxon>
        <taxon>Notothenioidei</taxon>
        <taxon>Channichthyidae</taxon>
        <taxon>Chaenocephalus</taxon>
    </lineage>
</organism>
<keyword evidence="2" id="KW-1185">Reference proteome</keyword>
<name>A0ACB9WCT9_CHAAC</name>
<evidence type="ECO:0000313" key="2">
    <source>
        <dbReference type="Proteomes" id="UP001057452"/>
    </source>
</evidence>
<proteinExistence type="predicted"/>
<dbReference type="Proteomes" id="UP001057452">
    <property type="component" value="Chromosome 16"/>
</dbReference>
<evidence type="ECO:0000313" key="1">
    <source>
        <dbReference type="EMBL" id="KAI4810575.1"/>
    </source>
</evidence>
<accession>A0ACB9WCT9</accession>
<sequence>VAEGGHGSSLERICVRCASSLSCQPCQECTELENEKQAMPPPQLRAGCIGGLPLYAPRSVPSESQQGPQSAQPSVTEHLRFITGFQRQQEWINLSEQVQIGVG</sequence>
<gene>
    <name evidence="1" type="ORF">KUCAC02_013514</name>
</gene>
<reference evidence="1" key="1">
    <citation type="submission" date="2022-05" db="EMBL/GenBank/DDBJ databases">
        <title>Chromosome-level genome of Chaenocephalus aceratus.</title>
        <authorList>
            <person name="Park H."/>
        </authorList>
    </citation>
    <scope>NUCLEOTIDE SEQUENCE</scope>
    <source>
        <tissue evidence="1">Muscle</tissue>
    </source>
</reference>
<protein>
    <submittedName>
        <fullName evidence="1">Uncharacterized protein</fullName>
    </submittedName>
</protein>